<dbReference type="InterPro" id="IPR010982">
    <property type="entry name" value="Lambda_DNA-bd_dom_sf"/>
</dbReference>
<dbReference type="GO" id="GO:0000976">
    <property type="term" value="F:transcription cis-regulatory region binding"/>
    <property type="evidence" value="ECO:0007669"/>
    <property type="project" value="TreeGrafter"/>
</dbReference>
<evidence type="ECO:0000256" key="1">
    <source>
        <dbReference type="ARBA" id="ARBA00023015"/>
    </source>
</evidence>
<keyword evidence="3" id="KW-0804">Transcription</keyword>
<evidence type="ECO:0000256" key="2">
    <source>
        <dbReference type="ARBA" id="ARBA00023125"/>
    </source>
</evidence>
<organism evidence="5">
    <name type="scientific">marine metagenome</name>
    <dbReference type="NCBI Taxonomy" id="408172"/>
    <lineage>
        <taxon>unclassified sequences</taxon>
        <taxon>metagenomes</taxon>
        <taxon>ecological metagenomes</taxon>
    </lineage>
</organism>
<dbReference type="PANTHER" id="PTHR30146:SF24">
    <property type="entry name" value="XYLOSE OPERON REGULATORY PROTEIN"/>
    <property type="match status" value="1"/>
</dbReference>
<dbReference type="InterPro" id="IPR046335">
    <property type="entry name" value="LacI/GalR-like_sensor"/>
</dbReference>
<dbReference type="InterPro" id="IPR028082">
    <property type="entry name" value="Peripla_BP_I"/>
</dbReference>
<feature type="domain" description="Transcriptional regulator LacI/GalR-like sensor" evidence="4">
    <location>
        <begin position="180"/>
        <end position="341"/>
    </location>
</feature>
<dbReference type="Pfam" id="PF13377">
    <property type="entry name" value="Peripla_BP_3"/>
    <property type="match status" value="1"/>
</dbReference>
<evidence type="ECO:0000256" key="3">
    <source>
        <dbReference type="ARBA" id="ARBA00023163"/>
    </source>
</evidence>
<dbReference type="EMBL" id="UINC01027931">
    <property type="protein sequence ID" value="SVB08027.1"/>
    <property type="molecule type" value="Genomic_DNA"/>
</dbReference>
<dbReference type="Gene3D" id="1.10.260.40">
    <property type="entry name" value="lambda repressor-like DNA-binding domains"/>
    <property type="match status" value="1"/>
</dbReference>
<sequence length="345" mass="38355">MDHFSLIKKASKALRVTLKHIADDTGLSIATVSRTLNRSKRKHTPSEEIIYASARKLGYPFIGGDTVDEDQLTVALVTEVHEGEFYSSLFHGFYRASKKTASDVLFVNLAKHSDDPIEHIINLSKKYSGICLFLPNLDKIDYSRLKEGVGQYPILSLTPMKNSKIDTISFDSYSGGYMIAEYFEELGYTKFGFISGPPAAVDAVFRKNGFLDHIQESNELELVWSFAGDFSLSSGKAAFNDFKNTGLKDIAIFGCNDHTCFGFMKGAIENGYKIPDDFIIAGYDNLSFCKTFTPELTSIATDFYKLGKKAIRIIENMVAEGSDSLGHKTMLPVEIKTRSSTYMDG</sequence>
<dbReference type="GO" id="GO:0003700">
    <property type="term" value="F:DNA-binding transcription factor activity"/>
    <property type="evidence" value="ECO:0007669"/>
    <property type="project" value="TreeGrafter"/>
</dbReference>
<evidence type="ECO:0000313" key="5">
    <source>
        <dbReference type="EMBL" id="SVB08027.1"/>
    </source>
</evidence>
<dbReference type="SUPFAM" id="SSF47413">
    <property type="entry name" value="lambda repressor-like DNA-binding domains"/>
    <property type="match status" value="1"/>
</dbReference>
<name>A0A382B471_9ZZZZ</name>
<keyword evidence="1" id="KW-0805">Transcription regulation</keyword>
<protein>
    <recommendedName>
        <fullName evidence="4">Transcriptional regulator LacI/GalR-like sensor domain-containing protein</fullName>
    </recommendedName>
</protein>
<proteinExistence type="predicted"/>
<dbReference type="CDD" id="cd06267">
    <property type="entry name" value="PBP1_LacI_sugar_binding-like"/>
    <property type="match status" value="1"/>
</dbReference>
<dbReference type="Gene3D" id="3.40.50.2300">
    <property type="match status" value="2"/>
</dbReference>
<gene>
    <name evidence="5" type="ORF">METZ01_LOCUS160881</name>
</gene>
<dbReference type="AlphaFoldDB" id="A0A382B471"/>
<dbReference type="PANTHER" id="PTHR30146">
    <property type="entry name" value="LACI-RELATED TRANSCRIPTIONAL REPRESSOR"/>
    <property type="match status" value="1"/>
</dbReference>
<evidence type="ECO:0000259" key="4">
    <source>
        <dbReference type="Pfam" id="PF13377"/>
    </source>
</evidence>
<dbReference type="SUPFAM" id="SSF53822">
    <property type="entry name" value="Periplasmic binding protein-like I"/>
    <property type="match status" value="1"/>
</dbReference>
<accession>A0A382B471</accession>
<keyword evidence="2" id="KW-0238">DNA-binding</keyword>
<reference evidence="5" key="1">
    <citation type="submission" date="2018-05" db="EMBL/GenBank/DDBJ databases">
        <authorList>
            <person name="Lanie J.A."/>
            <person name="Ng W.-L."/>
            <person name="Kazmierczak K.M."/>
            <person name="Andrzejewski T.M."/>
            <person name="Davidsen T.M."/>
            <person name="Wayne K.J."/>
            <person name="Tettelin H."/>
            <person name="Glass J.I."/>
            <person name="Rusch D."/>
            <person name="Podicherti R."/>
            <person name="Tsui H.-C.T."/>
            <person name="Winkler M.E."/>
        </authorList>
    </citation>
    <scope>NUCLEOTIDE SEQUENCE</scope>
</reference>